<keyword evidence="1" id="KW-1133">Transmembrane helix</keyword>
<dbReference type="RefSeq" id="WP_108220057.1">
    <property type="nucleotide sequence ID" value="NZ_CP090021.1"/>
</dbReference>
<keyword evidence="4" id="KW-1185">Reference proteome</keyword>
<sequence>MQGLVATSPTAALWFLPFVVPIALWVAWSDMKFMKIPNKAVMALALVFLVVGPMALPLEDWLWRGLHLLVVLVIGFLMNLGRMVGAGDAKFAAAMAPFFALGDLRLAMGLLAASLLGAFASHRGLGLVPPFRSATAEWESWRRRDFPMGLALAGMLFLYLLAAILDG</sequence>
<reference evidence="3 4" key="1">
    <citation type="submission" date="2018-04" db="EMBL/GenBank/DDBJ databases">
        <title>Genomic Encyclopedia of Type Strains, Phase III (KMG-III): the genomes of soil and plant-associated and newly described type strains.</title>
        <authorList>
            <person name="Whitman W."/>
        </authorList>
    </citation>
    <scope>NUCLEOTIDE SEQUENCE [LARGE SCALE GENOMIC DNA]</scope>
    <source>
        <strain evidence="3 4">KA25</strain>
    </source>
</reference>
<dbReference type="Pfam" id="PF01478">
    <property type="entry name" value="Peptidase_A24"/>
    <property type="match status" value="1"/>
</dbReference>
<feature type="transmembrane region" description="Helical" evidence="1">
    <location>
        <begin position="12"/>
        <end position="28"/>
    </location>
</feature>
<dbReference type="Gene3D" id="1.20.120.1220">
    <property type="match status" value="1"/>
</dbReference>
<proteinExistence type="predicted"/>
<name>A0A2T5KET1_9RHOB</name>
<organism evidence="3 4">
    <name type="scientific">Cereibacter azotoformans</name>
    <dbReference type="NCBI Taxonomy" id="43057"/>
    <lineage>
        <taxon>Bacteria</taxon>
        <taxon>Pseudomonadati</taxon>
        <taxon>Pseudomonadota</taxon>
        <taxon>Alphaproteobacteria</taxon>
        <taxon>Rhodobacterales</taxon>
        <taxon>Paracoccaceae</taxon>
        <taxon>Cereibacter</taxon>
    </lineage>
</organism>
<feature type="domain" description="Prepilin type IV endopeptidase peptidase" evidence="2">
    <location>
        <begin position="20"/>
        <end position="119"/>
    </location>
</feature>
<evidence type="ECO:0000313" key="3">
    <source>
        <dbReference type="EMBL" id="PTR20887.1"/>
    </source>
</evidence>
<dbReference type="GO" id="GO:0004190">
    <property type="term" value="F:aspartic-type endopeptidase activity"/>
    <property type="evidence" value="ECO:0007669"/>
    <property type="project" value="InterPro"/>
</dbReference>
<dbReference type="GO" id="GO:0016020">
    <property type="term" value="C:membrane"/>
    <property type="evidence" value="ECO:0007669"/>
    <property type="project" value="InterPro"/>
</dbReference>
<feature type="transmembrane region" description="Helical" evidence="1">
    <location>
        <begin position="40"/>
        <end position="56"/>
    </location>
</feature>
<accession>A0A2T5KET1</accession>
<evidence type="ECO:0000256" key="1">
    <source>
        <dbReference type="SAM" id="Phobius"/>
    </source>
</evidence>
<keyword evidence="1" id="KW-0472">Membrane</keyword>
<evidence type="ECO:0000313" key="4">
    <source>
        <dbReference type="Proteomes" id="UP000244060"/>
    </source>
</evidence>
<dbReference type="OrthoDB" id="7709484at2"/>
<comment type="caution">
    <text evidence="3">The sequence shown here is derived from an EMBL/GenBank/DDBJ whole genome shotgun (WGS) entry which is preliminary data.</text>
</comment>
<feature type="transmembrane region" description="Helical" evidence="1">
    <location>
        <begin position="146"/>
        <end position="165"/>
    </location>
</feature>
<feature type="transmembrane region" description="Helical" evidence="1">
    <location>
        <begin position="92"/>
        <end position="120"/>
    </location>
</feature>
<feature type="transmembrane region" description="Helical" evidence="1">
    <location>
        <begin position="62"/>
        <end position="80"/>
    </location>
</feature>
<dbReference type="EMBL" id="QAOT01000001">
    <property type="protein sequence ID" value="PTR20887.1"/>
    <property type="molecule type" value="Genomic_DNA"/>
</dbReference>
<dbReference type="Proteomes" id="UP000244060">
    <property type="component" value="Unassembled WGS sequence"/>
</dbReference>
<protein>
    <submittedName>
        <fullName evidence="3">Prepilin peptidase CpaA</fullName>
    </submittedName>
</protein>
<dbReference type="AlphaFoldDB" id="A0A2T5KET1"/>
<gene>
    <name evidence="3" type="ORF">C8J28_101207</name>
</gene>
<dbReference type="InterPro" id="IPR000045">
    <property type="entry name" value="Prepilin_IV_endopep_pep"/>
</dbReference>
<keyword evidence="1" id="KW-0812">Transmembrane</keyword>
<evidence type="ECO:0000259" key="2">
    <source>
        <dbReference type="Pfam" id="PF01478"/>
    </source>
</evidence>